<dbReference type="InterPro" id="IPR005119">
    <property type="entry name" value="LysR_subst-bd"/>
</dbReference>
<dbReference type="CDD" id="cd08422">
    <property type="entry name" value="PBP2_CrgA_like"/>
    <property type="match status" value="1"/>
</dbReference>
<proteinExistence type="inferred from homology"/>
<dbReference type="Proteomes" id="UP000472580">
    <property type="component" value="Unassembled WGS sequence"/>
</dbReference>
<keyword evidence="2" id="KW-0805">Transcription regulation</keyword>
<keyword evidence="3" id="KW-0238">DNA-binding</keyword>
<reference evidence="6 7" key="1">
    <citation type="submission" date="2019-12" db="EMBL/GenBank/DDBJ databases">
        <title>Microbes associate with the intestines of laboratory mice.</title>
        <authorList>
            <person name="Navarre W."/>
            <person name="Wong E."/>
        </authorList>
    </citation>
    <scope>NUCLEOTIDE SEQUENCE [LARGE SCALE GENOMIC DNA]</scope>
    <source>
        <strain evidence="6 7">NM82_D38</strain>
    </source>
</reference>
<dbReference type="SUPFAM" id="SSF53850">
    <property type="entry name" value="Periplasmic binding protein-like II"/>
    <property type="match status" value="1"/>
</dbReference>
<evidence type="ECO:0000256" key="2">
    <source>
        <dbReference type="ARBA" id="ARBA00023015"/>
    </source>
</evidence>
<dbReference type="OrthoDB" id="8705920at2"/>
<keyword evidence="7" id="KW-1185">Reference proteome</keyword>
<sequence>MSKLDDLSAWRMFCSLCKTRNFSDTAAEFDVEVSTVSRAVSSLETALGQDLIKRNMRPLQLTEVGSAAYESAIHVIRLHQEMIAELTQRSAQIDGKIRLSLAPGFVTRYMMPMLMEFNSMYPEISFDIVGGGNLADVLQYKADIAVVSFKPTDSRLISFSRGRNVYVPVASPQYIKKYGMPQHPSELSQHTVLLYDGTVRHATKTLSNGEEETEIKWQKVVRVGNILAIKRSVLDGLGIAVDLPLLHCAQEIASGQLIPILPGWYHPPVECFIVTTKSNWRMRRHRIFLQWFQPRLQAFFREQEELVAPFWRLPTKTLVKEL</sequence>
<comment type="caution">
    <text evidence="6">The sequence shown here is derived from an EMBL/GenBank/DDBJ whole genome shotgun (WGS) entry which is preliminary data.</text>
</comment>
<dbReference type="GO" id="GO:0043565">
    <property type="term" value="F:sequence-specific DNA binding"/>
    <property type="evidence" value="ECO:0007669"/>
    <property type="project" value="TreeGrafter"/>
</dbReference>
<dbReference type="SUPFAM" id="SSF46785">
    <property type="entry name" value="Winged helix' DNA-binding domain"/>
    <property type="match status" value="1"/>
</dbReference>
<dbReference type="GO" id="GO:0003700">
    <property type="term" value="F:DNA-binding transcription factor activity"/>
    <property type="evidence" value="ECO:0007669"/>
    <property type="project" value="InterPro"/>
</dbReference>
<dbReference type="Pfam" id="PF00126">
    <property type="entry name" value="HTH_1"/>
    <property type="match status" value="1"/>
</dbReference>
<gene>
    <name evidence="6" type="ORF">E5987_02925</name>
</gene>
<dbReference type="Gene3D" id="3.40.190.290">
    <property type="match status" value="1"/>
</dbReference>
<feature type="domain" description="HTH lysR-type" evidence="5">
    <location>
        <begin position="5"/>
        <end position="62"/>
    </location>
</feature>
<dbReference type="InterPro" id="IPR036390">
    <property type="entry name" value="WH_DNA-bd_sf"/>
</dbReference>
<evidence type="ECO:0000256" key="1">
    <source>
        <dbReference type="ARBA" id="ARBA00009437"/>
    </source>
</evidence>
<dbReference type="EMBL" id="WSRP01000006">
    <property type="protein sequence ID" value="MVX56160.1"/>
    <property type="molecule type" value="Genomic_DNA"/>
</dbReference>
<dbReference type="InterPro" id="IPR036388">
    <property type="entry name" value="WH-like_DNA-bd_sf"/>
</dbReference>
<dbReference type="RefSeq" id="WP_160334592.1">
    <property type="nucleotide sequence ID" value="NZ_CALPCR010000008.1"/>
</dbReference>
<dbReference type="InterPro" id="IPR000847">
    <property type="entry name" value="LysR_HTH_N"/>
</dbReference>
<dbReference type="PANTHER" id="PTHR30537">
    <property type="entry name" value="HTH-TYPE TRANSCRIPTIONAL REGULATOR"/>
    <property type="match status" value="1"/>
</dbReference>
<dbReference type="AlphaFoldDB" id="A0A6L6YEU6"/>
<dbReference type="InterPro" id="IPR058163">
    <property type="entry name" value="LysR-type_TF_proteobact-type"/>
</dbReference>
<dbReference type="PANTHER" id="PTHR30537:SF5">
    <property type="entry name" value="HTH-TYPE TRANSCRIPTIONAL ACTIVATOR TTDR-RELATED"/>
    <property type="match status" value="1"/>
</dbReference>
<dbReference type="PROSITE" id="PS50931">
    <property type="entry name" value="HTH_LYSR"/>
    <property type="match status" value="1"/>
</dbReference>
<name>A0A6L6YEU6_9BURK</name>
<comment type="similarity">
    <text evidence="1">Belongs to the LysR transcriptional regulatory family.</text>
</comment>
<organism evidence="6 7">
    <name type="scientific">Parasutterella muris</name>
    <dbReference type="NCBI Taxonomy" id="2565572"/>
    <lineage>
        <taxon>Bacteria</taxon>
        <taxon>Pseudomonadati</taxon>
        <taxon>Pseudomonadota</taxon>
        <taxon>Betaproteobacteria</taxon>
        <taxon>Burkholderiales</taxon>
        <taxon>Sutterellaceae</taxon>
        <taxon>Parasutterella</taxon>
    </lineage>
</organism>
<dbReference type="GO" id="GO:0006351">
    <property type="term" value="P:DNA-templated transcription"/>
    <property type="evidence" value="ECO:0007669"/>
    <property type="project" value="TreeGrafter"/>
</dbReference>
<evidence type="ECO:0000256" key="3">
    <source>
        <dbReference type="ARBA" id="ARBA00023125"/>
    </source>
</evidence>
<accession>A0A6L6YEU6</accession>
<dbReference type="Gene3D" id="1.10.10.10">
    <property type="entry name" value="Winged helix-like DNA-binding domain superfamily/Winged helix DNA-binding domain"/>
    <property type="match status" value="1"/>
</dbReference>
<evidence type="ECO:0000313" key="6">
    <source>
        <dbReference type="EMBL" id="MVX56160.1"/>
    </source>
</evidence>
<dbReference type="Pfam" id="PF03466">
    <property type="entry name" value="LysR_substrate"/>
    <property type="match status" value="1"/>
</dbReference>
<protein>
    <submittedName>
        <fullName evidence="6">LysR family transcriptional regulator</fullName>
    </submittedName>
</protein>
<evidence type="ECO:0000256" key="4">
    <source>
        <dbReference type="ARBA" id="ARBA00023163"/>
    </source>
</evidence>
<evidence type="ECO:0000313" key="7">
    <source>
        <dbReference type="Proteomes" id="UP000472580"/>
    </source>
</evidence>
<evidence type="ECO:0000259" key="5">
    <source>
        <dbReference type="PROSITE" id="PS50931"/>
    </source>
</evidence>
<keyword evidence="4" id="KW-0804">Transcription</keyword>